<sequence length="450" mass="48439">MSPVLDTAYIAPGDHIGLGAVGPLKMCSARATAVTVHRRERQARADEEPAVFLGLQVSGTSLVAQNGRQCVLRSGEFAVYESITPYTLLFDEGVDHHFLRFPRAALALPDRLLRDTATVTLGSGNPVAGLAFSYFSQLAVNDALHDGSHADDVVQPSVELLRAVLTAQHGDSTRSKGPLEATLSLRVTQYIREHLADPASRTPPTSPSRSNRPTESPRATGATRTCRGDRPLDPSPRSAGQGSPGKAGKSSFAISLPIMRRLNRMTAMPPRSRQVSAEISLPFLKIGTNDVGAFFKSRRREPTGPFLLISADSGLALDTAFHSRDGSAPHLWAAHGELHQLWYLEATGHGREVHIISASNNLLLDGQAAGSGDHLRMRGRSDDDAAWQRWRVSVAPGLRTHRIINAGTGFALDCPHGAEARTVPVLYEQHSGGNQQWLLVVPFVVPEGGD</sequence>
<comment type="caution">
    <text evidence="3">The sequence shown here is derived from an EMBL/GenBank/DDBJ whole genome shotgun (WGS) entry which is preliminary data.</text>
</comment>
<evidence type="ECO:0000313" key="4">
    <source>
        <dbReference type="Proteomes" id="UP001183881"/>
    </source>
</evidence>
<evidence type="ECO:0000313" key="3">
    <source>
        <dbReference type="EMBL" id="MDT0397239.1"/>
    </source>
</evidence>
<dbReference type="EMBL" id="JAVRFA010000029">
    <property type="protein sequence ID" value="MDT0397239.1"/>
    <property type="molecule type" value="Genomic_DNA"/>
</dbReference>
<dbReference type="Gene3D" id="2.80.10.50">
    <property type="match status" value="1"/>
</dbReference>
<dbReference type="Proteomes" id="UP001183881">
    <property type="component" value="Unassembled WGS sequence"/>
</dbReference>
<organism evidence="3 4">
    <name type="scientific">Streptomyces edwardsiae</name>
    <dbReference type="NCBI Taxonomy" id="3075527"/>
    <lineage>
        <taxon>Bacteria</taxon>
        <taxon>Bacillati</taxon>
        <taxon>Actinomycetota</taxon>
        <taxon>Actinomycetes</taxon>
        <taxon>Kitasatosporales</taxon>
        <taxon>Streptomycetaceae</taxon>
        <taxon>Streptomyces</taxon>
    </lineage>
</organism>
<proteinExistence type="predicted"/>
<feature type="compositionally biased region" description="Low complexity" evidence="1">
    <location>
        <begin position="200"/>
        <end position="218"/>
    </location>
</feature>
<evidence type="ECO:0000256" key="1">
    <source>
        <dbReference type="SAM" id="MobiDB-lite"/>
    </source>
</evidence>
<feature type="region of interest" description="Disordered" evidence="1">
    <location>
        <begin position="194"/>
        <end position="251"/>
    </location>
</feature>
<dbReference type="InterPro" id="IPR035418">
    <property type="entry name" value="AraC-bd_2"/>
</dbReference>
<accession>A0ABU2PYJ2</accession>
<feature type="domain" description="Ricin B lectin" evidence="2">
    <location>
        <begin position="303"/>
        <end position="440"/>
    </location>
</feature>
<dbReference type="SMART" id="SM00458">
    <property type="entry name" value="RICIN"/>
    <property type="match status" value="1"/>
</dbReference>
<evidence type="ECO:0000259" key="2">
    <source>
        <dbReference type="SMART" id="SM00458"/>
    </source>
</evidence>
<gene>
    <name evidence="3" type="ORF">RM705_21485</name>
</gene>
<reference evidence="4" key="1">
    <citation type="submission" date="2023-07" db="EMBL/GenBank/DDBJ databases">
        <title>30 novel species of actinomycetes from the DSMZ collection.</title>
        <authorList>
            <person name="Nouioui I."/>
        </authorList>
    </citation>
    <scope>NUCLEOTIDE SEQUENCE [LARGE SCALE GENOMIC DNA]</scope>
    <source>
        <strain evidence="4">DSM 41636</strain>
    </source>
</reference>
<name>A0ABU2PYJ2_9ACTN</name>
<protein>
    <submittedName>
        <fullName evidence="3">RICIN domain-containing protein</fullName>
    </submittedName>
</protein>
<keyword evidence="4" id="KW-1185">Reference proteome</keyword>
<dbReference type="CDD" id="cd00161">
    <property type="entry name" value="beta-trefoil_Ricin-like"/>
    <property type="match status" value="1"/>
</dbReference>
<dbReference type="InterPro" id="IPR035992">
    <property type="entry name" value="Ricin_B-like_lectins"/>
</dbReference>
<dbReference type="InterPro" id="IPR000772">
    <property type="entry name" value="Ricin_B_lectin"/>
</dbReference>
<dbReference type="Pfam" id="PF14525">
    <property type="entry name" value="AraC_binding_2"/>
    <property type="match status" value="1"/>
</dbReference>
<dbReference type="PROSITE" id="PS50231">
    <property type="entry name" value="RICIN_B_LECTIN"/>
    <property type="match status" value="1"/>
</dbReference>
<dbReference type="SUPFAM" id="SSF50370">
    <property type="entry name" value="Ricin B-like lectins"/>
    <property type="match status" value="1"/>
</dbReference>